<evidence type="ECO:0000313" key="3">
    <source>
        <dbReference type="EMBL" id="KAF5755742.1"/>
    </source>
</evidence>
<dbReference type="PANTHER" id="PTHR15140:SF37">
    <property type="entry name" value="UBIQUITIN-LIKE DOMAIN-CONTAINING PROTEIN"/>
    <property type="match status" value="1"/>
</dbReference>
<reference evidence="3 5" key="1">
    <citation type="journal article" date="2017" name="Nature">
        <title>The sunflower genome provides insights into oil metabolism, flowering and Asterid evolution.</title>
        <authorList>
            <person name="Badouin H."/>
            <person name="Gouzy J."/>
            <person name="Grassa C.J."/>
            <person name="Murat F."/>
            <person name="Staton S.E."/>
            <person name="Cottret L."/>
            <person name="Lelandais-Briere C."/>
            <person name="Owens G.L."/>
            <person name="Carrere S."/>
            <person name="Mayjonade B."/>
            <person name="Legrand L."/>
            <person name="Gill N."/>
            <person name="Kane N.C."/>
            <person name="Bowers J.E."/>
            <person name="Hubner S."/>
            <person name="Bellec A."/>
            <person name="Berard A."/>
            <person name="Berges H."/>
            <person name="Blanchet N."/>
            <person name="Boniface M.C."/>
            <person name="Brunel D."/>
            <person name="Catrice O."/>
            <person name="Chaidir N."/>
            <person name="Claudel C."/>
            <person name="Donnadieu C."/>
            <person name="Faraut T."/>
            <person name="Fievet G."/>
            <person name="Helmstetter N."/>
            <person name="King M."/>
            <person name="Knapp S.J."/>
            <person name="Lai Z."/>
            <person name="Le Paslier M.C."/>
            <person name="Lippi Y."/>
            <person name="Lorenzon L."/>
            <person name="Mandel J.R."/>
            <person name="Marage G."/>
            <person name="Marchand G."/>
            <person name="Marquand E."/>
            <person name="Bret-Mestries E."/>
            <person name="Morien E."/>
            <person name="Nambeesan S."/>
            <person name="Nguyen T."/>
            <person name="Pegot-Espagnet P."/>
            <person name="Pouilly N."/>
            <person name="Raftis F."/>
            <person name="Sallet E."/>
            <person name="Schiex T."/>
            <person name="Thomas J."/>
            <person name="Vandecasteele C."/>
            <person name="Vares D."/>
            <person name="Vear F."/>
            <person name="Vautrin S."/>
            <person name="Crespi M."/>
            <person name="Mangin B."/>
            <person name="Burke J.M."/>
            <person name="Salse J."/>
            <person name="Munos S."/>
            <person name="Vincourt P."/>
            <person name="Rieseberg L.H."/>
            <person name="Langlade N.B."/>
        </authorList>
    </citation>
    <scope>NUCLEOTIDE SEQUENCE [LARGE SCALE GENOMIC DNA]</scope>
    <source>
        <strain evidence="5">cv. SF193</strain>
        <tissue evidence="3">Leaves</tissue>
    </source>
</reference>
<evidence type="ECO:0000313" key="4">
    <source>
        <dbReference type="EMBL" id="OTF86596.1"/>
    </source>
</evidence>
<dbReference type="PANTHER" id="PTHR15140">
    <property type="entry name" value="TUBULIN-SPECIFIC CHAPERONE E"/>
    <property type="match status" value="1"/>
</dbReference>
<keyword evidence="1" id="KW-0677">Repeat</keyword>
<dbReference type="EMBL" id="MNCJ02000332">
    <property type="protein sequence ID" value="KAF5755742.1"/>
    <property type="molecule type" value="Genomic_DNA"/>
</dbReference>
<sequence>MFINEDIDIPTAQNLRSIVSFSYFKSLGDAIANDFRSFVLLRVLDLQKCKLDYFPEGAELLVHLRYLTIRADLHVLPLSICNFWSLQTLIVYVMYDGCIILPREISNLVNLRHLLTCPPYSGTCSFLHSIGKPLNLQTISNVNLPGGVDDFQKYFPYIKELHCITCTEKQKDFKSLSYLEKLKLKADFGRSVKCFTFPASLKLLTLRKCSLAWSEMSFIQSLPNLQVLKLHYDAFVGSCWNTDEKEFQQLKFLRLMGLDIKQWEACSISFPCLRQLEIFWCSDLEEIPLEIGDIPTLELIKIEGCRPCVGESVRRIEEEQRDLGNFNLKIHFEDEEYD</sequence>
<dbReference type="SUPFAM" id="SSF52058">
    <property type="entry name" value="L domain-like"/>
    <property type="match status" value="1"/>
</dbReference>
<dbReference type="Pfam" id="PF23598">
    <property type="entry name" value="LRR_14"/>
    <property type="match status" value="1"/>
</dbReference>
<reference evidence="3" key="3">
    <citation type="submission" date="2020-06" db="EMBL/GenBank/DDBJ databases">
        <title>Helianthus annuus Genome sequencing and assembly Release 2.</title>
        <authorList>
            <person name="Gouzy J."/>
            <person name="Langlade N."/>
            <person name="Munos S."/>
        </authorList>
    </citation>
    <scope>NUCLEOTIDE SEQUENCE</scope>
    <source>
        <tissue evidence="3">Leaves</tissue>
    </source>
</reference>
<dbReference type="InterPro" id="IPR032675">
    <property type="entry name" value="LRR_dom_sf"/>
</dbReference>
<accession>A0A251RQF2</accession>
<name>A0A251RQF2_HELAN</name>
<keyword evidence="5" id="KW-1185">Reference proteome</keyword>
<evidence type="ECO:0000259" key="2">
    <source>
        <dbReference type="Pfam" id="PF23598"/>
    </source>
</evidence>
<proteinExistence type="predicted"/>
<dbReference type="Gene3D" id="3.80.10.10">
    <property type="entry name" value="Ribonuclease Inhibitor"/>
    <property type="match status" value="1"/>
</dbReference>
<dbReference type="Proteomes" id="UP000215914">
    <property type="component" value="Chromosome 17"/>
</dbReference>
<organism evidence="4 5">
    <name type="scientific">Helianthus annuus</name>
    <name type="common">Common sunflower</name>
    <dbReference type="NCBI Taxonomy" id="4232"/>
    <lineage>
        <taxon>Eukaryota</taxon>
        <taxon>Viridiplantae</taxon>
        <taxon>Streptophyta</taxon>
        <taxon>Embryophyta</taxon>
        <taxon>Tracheophyta</taxon>
        <taxon>Spermatophyta</taxon>
        <taxon>Magnoliopsida</taxon>
        <taxon>eudicotyledons</taxon>
        <taxon>Gunneridae</taxon>
        <taxon>Pentapetalae</taxon>
        <taxon>asterids</taxon>
        <taxon>campanulids</taxon>
        <taxon>Asterales</taxon>
        <taxon>Asteraceae</taxon>
        <taxon>Asteroideae</taxon>
        <taxon>Heliantheae alliance</taxon>
        <taxon>Heliantheae</taxon>
        <taxon>Helianthus</taxon>
    </lineage>
</organism>
<dbReference type="InParanoid" id="A0A251RQF2"/>
<gene>
    <name evidence="4" type="ORF">HannXRQ_Chr17g0552451</name>
    <name evidence="3" type="ORF">HanXRQr2_Chr17g0806221</name>
</gene>
<evidence type="ECO:0000256" key="1">
    <source>
        <dbReference type="ARBA" id="ARBA00022737"/>
    </source>
</evidence>
<dbReference type="InterPro" id="IPR055414">
    <property type="entry name" value="LRR_R13L4/SHOC2-like"/>
</dbReference>
<dbReference type="Gramene" id="mRNA:HanXRQr2_Chr17g0806221">
    <property type="protein sequence ID" value="CDS:HanXRQr2_Chr17g0806221.1"/>
    <property type="gene ID" value="HanXRQr2_Chr17g0806221"/>
</dbReference>
<evidence type="ECO:0000313" key="5">
    <source>
        <dbReference type="Proteomes" id="UP000215914"/>
    </source>
</evidence>
<protein>
    <submittedName>
        <fullName evidence="3">Leucine-rich repeat domain superfamily</fullName>
    </submittedName>
    <submittedName>
        <fullName evidence="4">Putative leucine-rich repeat domain, L domain-like protein</fullName>
    </submittedName>
</protein>
<dbReference type="OMA" id="NSACIGE"/>
<reference evidence="4" key="2">
    <citation type="submission" date="2017-02" db="EMBL/GenBank/DDBJ databases">
        <title>Sunflower complete genome.</title>
        <authorList>
            <person name="Langlade N."/>
            <person name="Munos S."/>
        </authorList>
    </citation>
    <scope>NUCLEOTIDE SEQUENCE [LARGE SCALE GENOMIC DNA]</scope>
    <source>
        <tissue evidence="4">Leaves</tissue>
    </source>
</reference>
<feature type="domain" description="Disease resistance R13L4/SHOC-2-like LRR" evidence="2">
    <location>
        <begin position="20"/>
        <end position="305"/>
    </location>
</feature>
<dbReference type="EMBL" id="CM007906">
    <property type="protein sequence ID" value="OTF86596.1"/>
    <property type="molecule type" value="Genomic_DNA"/>
</dbReference>
<dbReference type="AlphaFoldDB" id="A0A251RQF2"/>